<dbReference type="Gene3D" id="1.10.10.10">
    <property type="entry name" value="Winged helix-like DNA-binding domain superfamily/Winged helix DNA-binding domain"/>
    <property type="match status" value="1"/>
</dbReference>
<organism evidence="1 2">
    <name type="scientific">Roseomonas acroporae</name>
    <dbReference type="NCBI Taxonomy" id="2937791"/>
    <lineage>
        <taxon>Bacteria</taxon>
        <taxon>Pseudomonadati</taxon>
        <taxon>Pseudomonadota</taxon>
        <taxon>Alphaproteobacteria</taxon>
        <taxon>Acetobacterales</taxon>
        <taxon>Roseomonadaceae</taxon>
        <taxon>Roseomonas</taxon>
    </lineage>
</organism>
<proteinExistence type="predicted"/>
<evidence type="ECO:0000313" key="1">
    <source>
        <dbReference type="EMBL" id="MCK8784195.1"/>
    </source>
</evidence>
<name>A0A9X1Y6T3_9PROT</name>
<comment type="caution">
    <text evidence="1">The sequence shown here is derived from an EMBL/GenBank/DDBJ whole genome shotgun (WGS) entry which is preliminary data.</text>
</comment>
<dbReference type="Proteomes" id="UP001139516">
    <property type="component" value="Unassembled WGS sequence"/>
</dbReference>
<accession>A0A9X1Y6T3</accession>
<dbReference type="PANTHER" id="PTHR34293">
    <property type="entry name" value="HTH-TYPE TRANSCRIPTIONAL REGULATOR TRMBL2"/>
    <property type="match status" value="1"/>
</dbReference>
<dbReference type="EMBL" id="JALPRX010000026">
    <property type="protein sequence ID" value="MCK8784195.1"/>
    <property type="molecule type" value="Genomic_DNA"/>
</dbReference>
<sequence length="250" mass="27761">MDLDQALAALGLEGRLARFYLAALELGTAPIHAVAARAGIGRTTAYDLAQRLAREELATLVQRNGHRHLAAADPAALVREAERRRAAAESALPALRELFNSAAATRPRIAFHEGEEGIRRVLWETLECRSGVLRGILSMRELLEAPGRQEMDRYLAERIRRRVTLRVLRSPEHETFAGIWPDSDAEYRELRWAPLGAAFASTAFVYDDRVAIISSRRENFGLAIQSEEVARLVQTLFELIWAGAADTPPG</sequence>
<dbReference type="AlphaFoldDB" id="A0A9X1Y6T3"/>
<dbReference type="InterPro" id="IPR036388">
    <property type="entry name" value="WH-like_DNA-bd_sf"/>
</dbReference>
<dbReference type="RefSeq" id="WP_248666320.1">
    <property type="nucleotide sequence ID" value="NZ_JALPRX010000026.1"/>
</dbReference>
<reference evidence="1" key="1">
    <citation type="submission" date="2022-04" db="EMBL/GenBank/DDBJ databases">
        <title>Roseomonas acroporae sp. nov., isolated from coral Acropora digitifera.</title>
        <authorList>
            <person name="Sun H."/>
        </authorList>
    </citation>
    <scope>NUCLEOTIDE SEQUENCE</scope>
    <source>
        <strain evidence="1">NAR14</strain>
    </source>
</reference>
<dbReference type="InterPro" id="IPR051797">
    <property type="entry name" value="TrmB-like"/>
</dbReference>
<gene>
    <name evidence="1" type="ORF">M0638_07370</name>
</gene>
<dbReference type="PANTHER" id="PTHR34293:SF1">
    <property type="entry name" value="HTH-TYPE TRANSCRIPTIONAL REGULATOR TRMBL2"/>
    <property type="match status" value="1"/>
</dbReference>
<keyword evidence="2" id="KW-1185">Reference proteome</keyword>
<protein>
    <submittedName>
        <fullName evidence="1">Helix-turn-helix domain-containing protein</fullName>
    </submittedName>
</protein>
<evidence type="ECO:0000313" key="2">
    <source>
        <dbReference type="Proteomes" id="UP001139516"/>
    </source>
</evidence>